<reference evidence="3" key="1">
    <citation type="submission" date="2017-09" db="EMBL/GenBank/DDBJ databases">
        <authorList>
            <person name="Varghese N."/>
            <person name="Submissions S."/>
        </authorList>
    </citation>
    <scope>NUCLEOTIDE SEQUENCE [LARGE SCALE GENOMIC DNA]</scope>
    <source>
        <strain evidence="3">MSL47</strain>
    </source>
</reference>
<dbReference type="AlphaFoldDB" id="A0A285HWD8"/>
<evidence type="ECO:0000256" key="1">
    <source>
        <dbReference type="SAM" id="Phobius"/>
    </source>
</evidence>
<name>A0A285HWD8_9FIRM</name>
<dbReference type="RefSeq" id="WP_097018942.1">
    <property type="nucleotide sequence ID" value="NZ_OBDZ01000026.1"/>
</dbReference>
<keyword evidence="1" id="KW-1133">Transmembrane helix</keyword>
<keyword evidence="1" id="KW-0472">Membrane</keyword>
<dbReference type="Proteomes" id="UP000219573">
    <property type="component" value="Unassembled WGS sequence"/>
</dbReference>
<keyword evidence="1" id="KW-0812">Transmembrane</keyword>
<sequence length="112" mass="13187">MNNKERELLKVNHSLLLVNFIHSQNIDIVIISLLALIIIGFFTYGMFLLLAKNYIYSVIQIILSGLAFLLLRQIIKSKQLLYQKVFKVKDKFKRDFPELVDQDIVKLHNKIR</sequence>
<feature type="transmembrane region" description="Helical" evidence="1">
    <location>
        <begin position="54"/>
        <end position="71"/>
    </location>
</feature>
<evidence type="ECO:0000313" key="3">
    <source>
        <dbReference type="Proteomes" id="UP000219573"/>
    </source>
</evidence>
<keyword evidence="3" id="KW-1185">Reference proteome</keyword>
<accession>A0A285HWD8</accession>
<protein>
    <submittedName>
        <fullName evidence="2">Uncharacterized protein</fullName>
    </submittedName>
</protein>
<dbReference type="EMBL" id="OBDZ01000026">
    <property type="protein sequence ID" value="SNY40009.1"/>
    <property type="molecule type" value="Genomic_DNA"/>
</dbReference>
<organism evidence="2 3">
    <name type="scientific">Orenia metallireducens</name>
    <dbReference type="NCBI Taxonomy" id="1413210"/>
    <lineage>
        <taxon>Bacteria</taxon>
        <taxon>Bacillati</taxon>
        <taxon>Bacillota</taxon>
        <taxon>Clostridia</taxon>
        <taxon>Halanaerobiales</taxon>
        <taxon>Halobacteroidaceae</taxon>
        <taxon>Orenia</taxon>
    </lineage>
</organism>
<feature type="transmembrane region" description="Helical" evidence="1">
    <location>
        <begin position="28"/>
        <end position="48"/>
    </location>
</feature>
<evidence type="ECO:0000313" key="2">
    <source>
        <dbReference type="EMBL" id="SNY40009.1"/>
    </source>
</evidence>
<proteinExistence type="predicted"/>
<gene>
    <name evidence="2" type="ORF">SAMN06265827_12631</name>
</gene>